<keyword evidence="7" id="KW-1185">Reference proteome</keyword>
<accession>A0A7Z2S6Y5</accession>
<dbReference type="PANTHER" id="PTHR30408">
    <property type="entry name" value="TYPE-1 RESTRICTION ENZYME ECOKI SPECIFICITY PROTEIN"/>
    <property type="match status" value="1"/>
</dbReference>
<dbReference type="Gene3D" id="3.90.220.20">
    <property type="entry name" value="DNA methylase specificity domains"/>
    <property type="match status" value="2"/>
</dbReference>
<evidence type="ECO:0000313" key="7">
    <source>
        <dbReference type="Proteomes" id="UP000464468"/>
    </source>
</evidence>
<dbReference type="REBASE" id="556198">
    <property type="entry name" value="S.SspC33ORF13590P"/>
</dbReference>
<keyword evidence="4" id="KW-0175">Coiled coil</keyword>
<keyword evidence="2" id="KW-0680">Restriction system</keyword>
<evidence type="ECO:0000256" key="2">
    <source>
        <dbReference type="ARBA" id="ARBA00022747"/>
    </source>
</evidence>
<dbReference type="AlphaFoldDB" id="A0A7Z2S6Y5"/>
<dbReference type="Pfam" id="PF01420">
    <property type="entry name" value="Methylase_S"/>
    <property type="match status" value="1"/>
</dbReference>
<sequence>MPEGWIRTTIAGVSSVPVSYGVVQTGDPVEGGVPCVRVVDIASRDLKRDSMITTSHEISAAYSRTVLKTGDLMIALRGIIGQTAQATRELEGCNLTRGIARISPKAGTVTSDFLLQSLNGPEFKSLINRQANGSALQEISIATLRKAPVLLPPISEQKRIAETLQTWDRAIDTVEALIANARAQKQALMQQLLSGKRRLPGFSEPWAWAAFADVFDRVKTKNAEGNTNVLTISAQHGLISQVEYFNKSVASDDVRGYTLLQRGDFAYNKSYSDGYPMGAIKPLDRYDSGIVSSLYICFRLTRRGCDHDFFRHYFEAGLFNREIAAIAQEGARNHGLLNVSVVEFFETSLHIPQPDEQAAIAKVINAAEAEEQSYQAQLTALRQEKAALMQQLLTGKRRVKLPESEVA</sequence>
<reference evidence="6 7" key="1">
    <citation type="submission" date="2020-01" db="EMBL/GenBank/DDBJ databases">
        <title>Sphingomonas sp. C33 whole genome sequece.</title>
        <authorList>
            <person name="Park C."/>
        </authorList>
    </citation>
    <scope>NUCLEOTIDE SEQUENCE [LARGE SCALE GENOMIC DNA]</scope>
    <source>
        <strain evidence="6 7">C33</strain>
    </source>
</reference>
<dbReference type="InterPro" id="IPR044946">
    <property type="entry name" value="Restrct_endonuc_typeI_TRD_sf"/>
</dbReference>
<dbReference type="CDD" id="cd17256">
    <property type="entry name" value="RMtype1_S_EcoJA65PI-TRD1-CR1_like"/>
    <property type="match status" value="1"/>
</dbReference>
<dbReference type="SUPFAM" id="SSF116734">
    <property type="entry name" value="DNA methylase specificity domain"/>
    <property type="match status" value="2"/>
</dbReference>
<evidence type="ECO:0000256" key="1">
    <source>
        <dbReference type="ARBA" id="ARBA00010923"/>
    </source>
</evidence>
<keyword evidence="6" id="KW-0255">Endonuclease</keyword>
<keyword evidence="6" id="KW-0540">Nuclease</keyword>
<feature type="coiled-coil region" evidence="4">
    <location>
        <begin position="164"/>
        <end position="191"/>
    </location>
</feature>
<feature type="domain" description="Type I restriction modification DNA specificity" evidence="5">
    <location>
        <begin position="43"/>
        <end position="178"/>
    </location>
</feature>
<name>A0A7Z2S6Y5_9SPHN</name>
<proteinExistence type="inferred from homology"/>
<dbReference type="InterPro" id="IPR052021">
    <property type="entry name" value="Type-I_RS_S_subunit"/>
</dbReference>
<comment type="similarity">
    <text evidence="1">Belongs to the type-I restriction system S methylase family.</text>
</comment>
<evidence type="ECO:0000259" key="5">
    <source>
        <dbReference type="Pfam" id="PF01420"/>
    </source>
</evidence>
<evidence type="ECO:0000256" key="3">
    <source>
        <dbReference type="ARBA" id="ARBA00023125"/>
    </source>
</evidence>
<dbReference type="EMBL" id="CP047895">
    <property type="protein sequence ID" value="QHL91993.1"/>
    <property type="molecule type" value="Genomic_DNA"/>
</dbReference>
<dbReference type="GO" id="GO:0009307">
    <property type="term" value="P:DNA restriction-modification system"/>
    <property type="evidence" value="ECO:0007669"/>
    <property type="project" value="UniProtKB-KW"/>
</dbReference>
<dbReference type="GO" id="GO:0003677">
    <property type="term" value="F:DNA binding"/>
    <property type="evidence" value="ECO:0007669"/>
    <property type="project" value="UniProtKB-KW"/>
</dbReference>
<feature type="coiled-coil region" evidence="4">
    <location>
        <begin position="364"/>
        <end position="391"/>
    </location>
</feature>
<organism evidence="6 7">
    <name type="scientific">Sphingomonas changnyeongensis</name>
    <dbReference type="NCBI Taxonomy" id="2698679"/>
    <lineage>
        <taxon>Bacteria</taxon>
        <taxon>Pseudomonadati</taxon>
        <taxon>Pseudomonadota</taxon>
        <taxon>Alphaproteobacteria</taxon>
        <taxon>Sphingomonadales</taxon>
        <taxon>Sphingomonadaceae</taxon>
        <taxon>Sphingomonas</taxon>
    </lineage>
</organism>
<keyword evidence="3" id="KW-0238">DNA-binding</keyword>
<keyword evidence="6" id="KW-0378">Hydrolase</keyword>
<dbReference type="KEGG" id="schy:GVO57_13600"/>
<dbReference type="InterPro" id="IPR000055">
    <property type="entry name" value="Restrct_endonuc_typeI_TRD"/>
</dbReference>
<gene>
    <name evidence="6" type="ORF">GVO57_13600</name>
</gene>
<evidence type="ECO:0000313" key="6">
    <source>
        <dbReference type="EMBL" id="QHL91993.1"/>
    </source>
</evidence>
<evidence type="ECO:0000256" key="4">
    <source>
        <dbReference type="SAM" id="Coils"/>
    </source>
</evidence>
<dbReference type="Proteomes" id="UP000464468">
    <property type="component" value="Chromosome"/>
</dbReference>
<dbReference type="PANTHER" id="PTHR30408:SF12">
    <property type="entry name" value="TYPE I RESTRICTION ENZYME MJAVIII SPECIFICITY SUBUNIT"/>
    <property type="match status" value="1"/>
</dbReference>
<protein>
    <submittedName>
        <fullName evidence="6">Restriction endonuclease subunit S</fullName>
    </submittedName>
</protein>
<dbReference type="GO" id="GO:0004519">
    <property type="term" value="F:endonuclease activity"/>
    <property type="evidence" value="ECO:0007669"/>
    <property type="project" value="UniProtKB-KW"/>
</dbReference>